<proteinExistence type="predicted"/>
<gene>
    <name evidence="2" type="ORF">NCTC11842_00402</name>
</gene>
<keyword evidence="1" id="KW-0472">Membrane</keyword>
<dbReference type="EMBL" id="UAUF01000002">
    <property type="protein sequence ID" value="SPZ00257.1"/>
    <property type="molecule type" value="Genomic_DNA"/>
</dbReference>
<protein>
    <recommendedName>
        <fullName evidence="4">Heme exporter protein D</fullName>
    </recommendedName>
</protein>
<keyword evidence="1" id="KW-0812">Transmembrane</keyword>
<organism evidence="2 3">
    <name type="scientific">Pseudomonas luteola</name>
    <dbReference type="NCBI Taxonomy" id="47886"/>
    <lineage>
        <taxon>Bacteria</taxon>
        <taxon>Pseudomonadati</taxon>
        <taxon>Pseudomonadota</taxon>
        <taxon>Gammaproteobacteria</taxon>
        <taxon>Pseudomonadales</taxon>
        <taxon>Pseudomonadaceae</taxon>
        <taxon>Pseudomonas</taxon>
    </lineage>
</organism>
<dbReference type="RefSeq" id="WP_167670425.1">
    <property type="nucleotide sequence ID" value="NZ_CP053065.1"/>
</dbReference>
<keyword evidence="1" id="KW-1133">Transmembrane helix</keyword>
<feature type="transmembrane region" description="Helical" evidence="1">
    <location>
        <begin position="6"/>
        <end position="27"/>
    </location>
</feature>
<dbReference type="AlphaFoldDB" id="A0A2X2BX05"/>
<reference evidence="2 3" key="1">
    <citation type="submission" date="2018-06" db="EMBL/GenBank/DDBJ databases">
        <authorList>
            <consortium name="Pathogen Informatics"/>
            <person name="Doyle S."/>
        </authorList>
    </citation>
    <scope>NUCLEOTIDE SEQUENCE [LARGE SCALE GENOMIC DNA]</scope>
    <source>
        <strain evidence="2 3">NCTC11842</strain>
    </source>
</reference>
<evidence type="ECO:0000256" key="1">
    <source>
        <dbReference type="SAM" id="Phobius"/>
    </source>
</evidence>
<evidence type="ECO:0000313" key="3">
    <source>
        <dbReference type="Proteomes" id="UP000250443"/>
    </source>
</evidence>
<evidence type="ECO:0008006" key="4">
    <source>
        <dbReference type="Google" id="ProtNLM"/>
    </source>
</evidence>
<name>A0A2X2BX05_PSELU</name>
<dbReference type="Proteomes" id="UP000250443">
    <property type="component" value="Unassembled WGS sequence"/>
</dbReference>
<evidence type="ECO:0000313" key="2">
    <source>
        <dbReference type="EMBL" id="SPZ00257.1"/>
    </source>
</evidence>
<sequence length="45" mass="5061">MSQTAAGLLIYTFVFITMGGTGLYALWCQKRSESEARKALHERHS</sequence>
<accession>A0A2X2BX05</accession>